<feature type="non-terminal residue" evidence="1">
    <location>
        <position position="1"/>
    </location>
</feature>
<protein>
    <submittedName>
        <fullName evidence="1">Uncharacterized protein</fullName>
    </submittedName>
</protein>
<accession>A0A8H7T1K6</accession>
<reference evidence="1" key="1">
    <citation type="submission" date="2021-02" db="EMBL/GenBank/DDBJ databases">
        <title>Genome sequence Cadophora malorum strain M34.</title>
        <authorList>
            <person name="Stefanovic E."/>
            <person name="Vu D."/>
            <person name="Scully C."/>
            <person name="Dijksterhuis J."/>
            <person name="Roader J."/>
            <person name="Houbraken J."/>
        </authorList>
    </citation>
    <scope>NUCLEOTIDE SEQUENCE</scope>
    <source>
        <strain evidence="1">M34</strain>
    </source>
</reference>
<organism evidence="1 2">
    <name type="scientific">Cadophora malorum</name>
    <dbReference type="NCBI Taxonomy" id="108018"/>
    <lineage>
        <taxon>Eukaryota</taxon>
        <taxon>Fungi</taxon>
        <taxon>Dikarya</taxon>
        <taxon>Ascomycota</taxon>
        <taxon>Pezizomycotina</taxon>
        <taxon>Leotiomycetes</taxon>
        <taxon>Helotiales</taxon>
        <taxon>Ploettnerulaceae</taxon>
        <taxon>Cadophora</taxon>
    </lineage>
</organism>
<dbReference type="Proteomes" id="UP000664132">
    <property type="component" value="Unassembled WGS sequence"/>
</dbReference>
<keyword evidence="2" id="KW-1185">Reference proteome</keyword>
<sequence>FEKGEGNGWRRQKELVRRLLLCDEDIWSRVAPAFVLEFFNFRTIPAALEQKKLIVLRELLVPHLRPRTPLILKLGLEVKLVPIPVRIVATSSHSKSVNAILKPHI</sequence>
<evidence type="ECO:0000313" key="1">
    <source>
        <dbReference type="EMBL" id="KAG4410597.1"/>
    </source>
</evidence>
<comment type="caution">
    <text evidence="1">The sequence shown here is derived from an EMBL/GenBank/DDBJ whole genome shotgun (WGS) entry which is preliminary data.</text>
</comment>
<proteinExistence type="predicted"/>
<dbReference type="AlphaFoldDB" id="A0A8H7T1K6"/>
<name>A0A8H7T1K6_9HELO</name>
<evidence type="ECO:0000313" key="2">
    <source>
        <dbReference type="Proteomes" id="UP000664132"/>
    </source>
</evidence>
<dbReference type="EMBL" id="JAFJYH010000650">
    <property type="protein sequence ID" value="KAG4410597.1"/>
    <property type="molecule type" value="Genomic_DNA"/>
</dbReference>
<gene>
    <name evidence="1" type="ORF">IFR04_016267</name>
</gene>